<protein>
    <submittedName>
        <fullName evidence="1">XkdN-like protein</fullName>
    </submittedName>
</protein>
<evidence type="ECO:0000313" key="1">
    <source>
        <dbReference type="EMBL" id="CUP14625.1"/>
    </source>
</evidence>
<reference evidence="1 2" key="1">
    <citation type="submission" date="2015-09" db="EMBL/GenBank/DDBJ databases">
        <authorList>
            <consortium name="Pathogen Informatics"/>
        </authorList>
    </citation>
    <scope>NUCLEOTIDE SEQUENCE [LARGE SCALE GENOMIC DNA]</scope>
    <source>
        <strain evidence="1 2">2789STDY5608850</strain>
    </source>
</reference>
<accession>A0A174KYP4</accession>
<dbReference type="AlphaFoldDB" id="A0A174KYP4"/>
<dbReference type="Gene3D" id="3.30.2220.30">
    <property type="match status" value="1"/>
</dbReference>
<name>A0A174KYP4_9FIRM</name>
<sequence length="143" mass="16259">MGDLSRFLKKNKKTKENIKIPATMSLTDENGTPLLWEVKPITTKEDNAIREACTVDVPVTGKPGMFRPKFDGNKYLAKMAASCIVFPNLNDKELQDSYGVMGAEQLITEMIDDPGEYNDFMNRIQEYHGFKETFQDKVEEAKN</sequence>
<dbReference type="InterPro" id="IPR038559">
    <property type="entry name" value="XkdN-like_sf"/>
</dbReference>
<organism evidence="1 2">
    <name type="scientific">Hungatella hathewayi</name>
    <dbReference type="NCBI Taxonomy" id="154046"/>
    <lineage>
        <taxon>Bacteria</taxon>
        <taxon>Bacillati</taxon>
        <taxon>Bacillota</taxon>
        <taxon>Clostridia</taxon>
        <taxon>Lachnospirales</taxon>
        <taxon>Lachnospiraceae</taxon>
        <taxon>Hungatella</taxon>
    </lineage>
</organism>
<dbReference type="EMBL" id="CYZE01000019">
    <property type="protein sequence ID" value="CUP14625.1"/>
    <property type="molecule type" value="Genomic_DNA"/>
</dbReference>
<proteinExistence type="predicted"/>
<dbReference type="RefSeq" id="WP_055659456.1">
    <property type="nucleotide sequence ID" value="NZ_CABIXC010000019.1"/>
</dbReference>
<dbReference type="InterPro" id="IPR014986">
    <property type="entry name" value="XkdN-like"/>
</dbReference>
<dbReference type="Proteomes" id="UP000095651">
    <property type="component" value="Unassembled WGS sequence"/>
</dbReference>
<gene>
    <name evidence="1" type="primary">yqbN</name>
    <name evidence="1" type="ORF">ERS852407_05109</name>
</gene>
<dbReference type="Pfam" id="PF08890">
    <property type="entry name" value="Phage_TAC_5"/>
    <property type="match status" value="1"/>
</dbReference>
<evidence type="ECO:0000313" key="2">
    <source>
        <dbReference type="Proteomes" id="UP000095651"/>
    </source>
</evidence>